<evidence type="ECO:0000313" key="4">
    <source>
        <dbReference type="Proteomes" id="UP000182719"/>
    </source>
</evidence>
<dbReference type="Pfam" id="PF01734">
    <property type="entry name" value="Patatin"/>
    <property type="match status" value="1"/>
</dbReference>
<reference evidence="4" key="1">
    <citation type="submission" date="2016-10" db="EMBL/GenBank/DDBJ databases">
        <authorList>
            <person name="Varghese N."/>
            <person name="Submissions S."/>
        </authorList>
    </citation>
    <scope>NUCLEOTIDE SEQUENCE [LARGE SCALE GENOMIC DNA]</scope>
    <source>
        <strain evidence="4">DSM 17044</strain>
    </source>
</reference>
<name>A0A1H7WS84_STIAU</name>
<organism evidence="3 4">
    <name type="scientific">Stigmatella aurantiaca</name>
    <dbReference type="NCBI Taxonomy" id="41"/>
    <lineage>
        <taxon>Bacteria</taxon>
        <taxon>Pseudomonadati</taxon>
        <taxon>Myxococcota</taxon>
        <taxon>Myxococcia</taxon>
        <taxon>Myxococcales</taxon>
        <taxon>Cystobacterineae</taxon>
        <taxon>Archangiaceae</taxon>
        <taxon>Stigmatella</taxon>
    </lineage>
</organism>
<proteinExistence type="predicted"/>
<evidence type="ECO:0000313" key="3">
    <source>
        <dbReference type="EMBL" id="SEM24343.1"/>
    </source>
</evidence>
<dbReference type="GO" id="GO:0006629">
    <property type="term" value="P:lipid metabolic process"/>
    <property type="evidence" value="ECO:0007669"/>
    <property type="project" value="UniProtKB-KW"/>
</dbReference>
<gene>
    <name evidence="3" type="ORF">SAMN05444354_113162</name>
</gene>
<dbReference type="InterPro" id="IPR002641">
    <property type="entry name" value="PNPLA_dom"/>
</dbReference>
<dbReference type="RefSeq" id="WP_075008810.1">
    <property type="nucleotide sequence ID" value="NZ_FOAP01000013.1"/>
</dbReference>
<feature type="domain" description="PNPLA" evidence="2">
    <location>
        <begin position="56"/>
        <end position="244"/>
    </location>
</feature>
<dbReference type="Proteomes" id="UP000182719">
    <property type="component" value="Unassembled WGS sequence"/>
</dbReference>
<keyword evidence="1" id="KW-0443">Lipid metabolism</keyword>
<evidence type="ECO:0000256" key="1">
    <source>
        <dbReference type="ARBA" id="ARBA00023098"/>
    </source>
</evidence>
<dbReference type="SUPFAM" id="SSF52151">
    <property type="entry name" value="FabD/lysophospholipase-like"/>
    <property type="match status" value="1"/>
</dbReference>
<dbReference type="OrthoDB" id="8586159at2"/>
<dbReference type="InterPro" id="IPR016035">
    <property type="entry name" value="Acyl_Trfase/lysoPLipase"/>
</dbReference>
<dbReference type="EMBL" id="FOAP01000013">
    <property type="protein sequence ID" value="SEM24343.1"/>
    <property type="molecule type" value="Genomic_DNA"/>
</dbReference>
<keyword evidence="4" id="KW-1185">Reference proteome</keyword>
<accession>A0A1H7WS84</accession>
<sequence length="353" mass="38855">MPPSLTLRAGPEALRRLRERGLRAEDVEVLPGASGGPKWLVLSGLDRVLFGEFLRAPRSRPLHLIGASIGSWRLACLAQKEPVAALDRFAAAYLEQRYPPRPPPSLVSETSARILEALLGPQGAEEIVGHPWARLHVMTTLCRGPTASDAPGVLFSGLALAALANGVSRRTLSLQMKRAIFHTAGDSSPFAGLKDLPTVHQPLTRENLRAALLASGSIPGLMSGVHIPGALAGTYRDGGIVDYHPNLHFGPGEGLVLYPHFYPHVIPGWFDKSLRWRWSLSRHFQRALLLSPSEAFVSRLPHGKIPDREDFVRFGDAERIRHWNTVRQASEQLGEEFQELLATGRWVERVQPL</sequence>
<dbReference type="AlphaFoldDB" id="A0A1H7WS84"/>
<evidence type="ECO:0000259" key="2">
    <source>
        <dbReference type="Pfam" id="PF01734"/>
    </source>
</evidence>
<protein>
    <submittedName>
        <fullName evidence="3">Patatin-like phospholipase</fullName>
    </submittedName>
</protein>